<dbReference type="CDD" id="cd06171">
    <property type="entry name" value="Sigma70_r4"/>
    <property type="match status" value="1"/>
</dbReference>
<proteinExistence type="predicted"/>
<comment type="caution">
    <text evidence="2">The sequence shown here is derived from an EMBL/GenBank/DDBJ whole genome shotgun (WGS) entry which is preliminary data.</text>
</comment>
<dbReference type="AlphaFoldDB" id="A0A8I0H9X1"/>
<dbReference type="SUPFAM" id="SSF88659">
    <property type="entry name" value="Sigma3 and sigma4 domains of RNA polymerase sigma factors"/>
    <property type="match status" value="1"/>
</dbReference>
<evidence type="ECO:0000313" key="2">
    <source>
        <dbReference type="EMBL" id="MBD4338542.1"/>
    </source>
</evidence>
<dbReference type="Proteomes" id="UP000653002">
    <property type="component" value="Unassembled WGS sequence"/>
</dbReference>
<accession>A0A8I0H9X1</accession>
<dbReference type="EMBL" id="JAABFR010001612">
    <property type="protein sequence ID" value="MBD4338542.1"/>
    <property type="molecule type" value="Genomic_DNA"/>
</dbReference>
<feature type="domain" description="RNA polymerase sigma factor 70 region 4 type 2" evidence="1">
    <location>
        <begin position="2"/>
        <end position="52"/>
    </location>
</feature>
<sequence length="64" mass="7161">DIYRALATLKEMERTCITLFYMEDQSIEKIAGITGCPAGTVKSHLSRAKDKMASYLKQNGYDGK</sequence>
<dbReference type="GO" id="GO:0016987">
    <property type="term" value="F:sigma factor activity"/>
    <property type="evidence" value="ECO:0007669"/>
    <property type="project" value="InterPro"/>
</dbReference>
<name>A0A8I0H9X1_XANCI</name>
<gene>
    <name evidence="2" type="ORF">GUH15_21295</name>
</gene>
<reference evidence="2" key="1">
    <citation type="submission" date="2020-01" db="EMBL/GenBank/DDBJ databases">
        <authorList>
            <person name="Richard D."/>
        </authorList>
    </citation>
    <scope>NUCLEOTIDE SEQUENCE</scope>
    <source>
        <strain evidence="2">JP541</strain>
    </source>
</reference>
<dbReference type="GO" id="GO:0006352">
    <property type="term" value="P:DNA-templated transcription initiation"/>
    <property type="evidence" value="ECO:0007669"/>
    <property type="project" value="InterPro"/>
</dbReference>
<dbReference type="InterPro" id="IPR013324">
    <property type="entry name" value="RNA_pol_sigma_r3/r4-like"/>
</dbReference>
<feature type="non-terminal residue" evidence="2">
    <location>
        <position position="1"/>
    </location>
</feature>
<dbReference type="InterPro" id="IPR013249">
    <property type="entry name" value="RNA_pol_sigma70_r4_t2"/>
</dbReference>
<organism evidence="2 3">
    <name type="scientific">Xanthomonas citri pv. citri</name>
    <dbReference type="NCBI Taxonomy" id="611301"/>
    <lineage>
        <taxon>Bacteria</taxon>
        <taxon>Pseudomonadati</taxon>
        <taxon>Pseudomonadota</taxon>
        <taxon>Gammaproteobacteria</taxon>
        <taxon>Lysobacterales</taxon>
        <taxon>Lysobacteraceae</taxon>
        <taxon>Xanthomonas</taxon>
    </lineage>
</organism>
<evidence type="ECO:0000259" key="1">
    <source>
        <dbReference type="Pfam" id="PF08281"/>
    </source>
</evidence>
<dbReference type="GO" id="GO:0003677">
    <property type="term" value="F:DNA binding"/>
    <property type="evidence" value="ECO:0007669"/>
    <property type="project" value="InterPro"/>
</dbReference>
<protein>
    <submittedName>
        <fullName evidence="2">RNA polymerase sigma factor</fullName>
    </submittedName>
</protein>
<dbReference type="Pfam" id="PF08281">
    <property type="entry name" value="Sigma70_r4_2"/>
    <property type="match status" value="1"/>
</dbReference>
<dbReference type="Gene3D" id="1.10.10.10">
    <property type="entry name" value="Winged helix-like DNA-binding domain superfamily/Winged helix DNA-binding domain"/>
    <property type="match status" value="1"/>
</dbReference>
<dbReference type="InterPro" id="IPR036388">
    <property type="entry name" value="WH-like_DNA-bd_sf"/>
</dbReference>
<evidence type="ECO:0000313" key="3">
    <source>
        <dbReference type="Proteomes" id="UP000653002"/>
    </source>
</evidence>